<evidence type="ECO:0000313" key="3">
    <source>
        <dbReference type="Proteomes" id="UP001476798"/>
    </source>
</evidence>
<comment type="caution">
    <text evidence="2">The sequence shown here is derived from an EMBL/GenBank/DDBJ whole genome shotgun (WGS) entry which is preliminary data.</text>
</comment>
<accession>A0ABV0P8V0</accession>
<gene>
    <name evidence="2" type="ORF">GOODEAATRI_029480</name>
</gene>
<proteinExistence type="predicted"/>
<evidence type="ECO:0000256" key="1">
    <source>
        <dbReference type="SAM" id="MobiDB-lite"/>
    </source>
</evidence>
<reference evidence="2 3" key="1">
    <citation type="submission" date="2021-06" db="EMBL/GenBank/DDBJ databases">
        <authorList>
            <person name="Palmer J.M."/>
        </authorList>
    </citation>
    <scope>NUCLEOTIDE SEQUENCE [LARGE SCALE GENOMIC DNA]</scope>
    <source>
        <strain evidence="2 3">GA_2019</strain>
        <tissue evidence="2">Muscle</tissue>
    </source>
</reference>
<feature type="region of interest" description="Disordered" evidence="1">
    <location>
        <begin position="1"/>
        <end position="37"/>
    </location>
</feature>
<keyword evidence="3" id="KW-1185">Reference proteome</keyword>
<organism evidence="2 3">
    <name type="scientific">Goodea atripinnis</name>
    <dbReference type="NCBI Taxonomy" id="208336"/>
    <lineage>
        <taxon>Eukaryota</taxon>
        <taxon>Metazoa</taxon>
        <taxon>Chordata</taxon>
        <taxon>Craniata</taxon>
        <taxon>Vertebrata</taxon>
        <taxon>Euteleostomi</taxon>
        <taxon>Actinopterygii</taxon>
        <taxon>Neopterygii</taxon>
        <taxon>Teleostei</taxon>
        <taxon>Neoteleostei</taxon>
        <taxon>Acanthomorphata</taxon>
        <taxon>Ovalentaria</taxon>
        <taxon>Atherinomorphae</taxon>
        <taxon>Cyprinodontiformes</taxon>
        <taxon>Goodeidae</taxon>
        <taxon>Goodea</taxon>
    </lineage>
</organism>
<protein>
    <submittedName>
        <fullName evidence="2">Uncharacterized protein</fullName>
    </submittedName>
</protein>
<dbReference type="Proteomes" id="UP001476798">
    <property type="component" value="Unassembled WGS sequence"/>
</dbReference>
<sequence>MIEVAHKPHSTQHSRPTQMPTPRKPTLKPTEPKPKRGYVRQVGCELEEKVKFSSKLDEVMPNILTREKVFFCADLIRHGAGNSGDEDVLGRFGIQMQKDRWW</sequence>
<dbReference type="EMBL" id="JAHRIO010064334">
    <property type="protein sequence ID" value="MEQ2179857.1"/>
    <property type="molecule type" value="Genomic_DNA"/>
</dbReference>
<evidence type="ECO:0000313" key="2">
    <source>
        <dbReference type="EMBL" id="MEQ2179857.1"/>
    </source>
</evidence>
<name>A0ABV0P8V0_9TELE</name>